<dbReference type="Proteomes" id="UP001043456">
    <property type="component" value="Unassembled WGS sequence"/>
</dbReference>
<dbReference type="AlphaFoldDB" id="A0A9P3BFQ5"/>
<proteinExistence type="predicted"/>
<dbReference type="InterPro" id="IPR016181">
    <property type="entry name" value="Acyl_CoA_acyltransferase"/>
</dbReference>
<keyword evidence="3" id="KW-1185">Reference proteome</keyword>
<evidence type="ECO:0000313" key="2">
    <source>
        <dbReference type="EMBL" id="GIJ89299.1"/>
    </source>
</evidence>
<dbReference type="PROSITE" id="PS51186">
    <property type="entry name" value="GNAT"/>
    <property type="match status" value="1"/>
</dbReference>
<dbReference type="GO" id="GO:0016747">
    <property type="term" value="F:acyltransferase activity, transferring groups other than amino-acyl groups"/>
    <property type="evidence" value="ECO:0007669"/>
    <property type="project" value="InterPro"/>
</dbReference>
<feature type="domain" description="N-acetyltransferase" evidence="1">
    <location>
        <begin position="136"/>
        <end position="281"/>
    </location>
</feature>
<evidence type="ECO:0000259" key="1">
    <source>
        <dbReference type="PROSITE" id="PS51186"/>
    </source>
</evidence>
<evidence type="ECO:0000313" key="3">
    <source>
        <dbReference type="Proteomes" id="UP001043456"/>
    </source>
</evidence>
<sequence>MSDATMDPFTLEAASTTHICRQVTSLQTLHGADKFTSHPLSPGLAMISSPEYGRKLNHATGWGMNGPVPPESLDALHHHCQQRNTNVEIDLCSHAHPSASSLLKVNGYRPTGSINVYAMSLQPSIPVSELDTPVQITKVPVSPPELNTFITASIDGFHSTGRPPALLHLLAQSAAHRTQLDTHLYLTRLDGKVAGSAGMAIVDGIALLYIDSVLPWARGKGIQRLLMQARLSDAVELGCRLAVVEARPGTASSGNAERVGFELAYVRTSYARVGLGVAGAV</sequence>
<dbReference type="EMBL" id="BHVY01000005">
    <property type="protein sequence ID" value="GIJ89299.1"/>
    <property type="molecule type" value="Genomic_DNA"/>
</dbReference>
<organism evidence="2 3">
    <name type="scientific">Aspergillus pseudoviridinutans</name>
    <dbReference type="NCBI Taxonomy" id="1517512"/>
    <lineage>
        <taxon>Eukaryota</taxon>
        <taxon>Fungi</taxon>
        <taxon>Dikarya</taxon>
        <taxon>Ascomycota</taxon>
        <taxon>Pezizomycotina</taxon>
        <taxon>Eurotiomycetes</taxon>
        <taxon>Eurotiomycetidae</taxon>
        <taxon>Eurotiales</taxon>
        <taxon>Aspergillaceae</taxon>
        <taxon>Aspergillus</taxon>
        <taxon>Aspergillus subgen. Fumigati</taxon>
    </lineage>
</organism>
<dbReference type="Pfam" id="PF00583">
    <property type="entry name" value="Acetyltransf_1"/>
    <property type="match status" value="1"/>
</dbReference>
<gene>
    <name evidence="2" type="ORF">Asppvi_008236</name>
</gene>
<dbReference type="OrthoDB" id="3853310at2759"/>
<dbReference type="CDD" id="cd04301">
    <property type="entry name" value="NAT_SF"/>
    <property type="match status" value="1"/>
</dbReference>
<accession>A0A9P3BFQ5</accession>
<protein>
    <recommendedName>
        <fullName evidence="1">N-acetyltransferase domain-containing protein</fullName>
    </recommendedName>
</protein>
<dbReference type="RefSeq" id="XP_043160045.1">
    <property type="nucleotide sequence ID" value="XM_043304110.1"/>
</dbReference>
<comment type="caution">
    <text evidence="2">The sequence shown here is derived from an EMBL/GenBank/DDBJ whole genome shotgun (WGS) entry which is preliminary data.</text>
</comment>
<dbReference type="SUPFAM" id="SSF55729">
    <property type="entry name" value="Acyl-CoA N-acyltransferases (Nat)"/>
    <property type="match status" value="1"/>
</dbReference>
<reference evidence="2 3" key="1">
    <citation type="submission" date="2018-10" db="EMBL/GenBank/DDBJ databases">
        <title>Pan-genome distribution and transcriptional activeness of fungal secondary metabolism genes in Aspergillus section Fumigati.</title>
        <authorList>
            <person name="Takahashi H."/>
            <person name="Umemura M."/>
            <person name="Ninomiya A."/>
            <person name="Kusuya Y."/>
            <person name="Urayama S."/>
            <person name="Shimizu M."/>
            <person name="Watanabe A."/>
            <person name="Kamei K."/>
            <person name="Yaguchi T."/>
            <person name="Hagiwara D."/>
        </authorList>
    </citation>
    <scope>NUCLEOTIDE SEQUENCE [LARGE SCALE GENOMIC DNA]</scope>
    <source>
        <strain evidence="2 3">IFM 55266</strain>
    </source>
</reference>
<dbReference type="GeneID" id="67006846"/>
<dbReference type="InterPro" id="IPR000182">
    <property type="entry name" value="GNAT_dom"/>
</dbReference>
<dbReference type="Gene3D" id="3.40.630.30">
    <property type="match status" value="1"/>
</dbReference>
<name>A0A9P3BFQ5_9EURO</name>